<name>A0A150TJA8_SORCE</name>
<feature type="signal peptide" evidence="1">
    <location>
        <begin position="1"/>
        <end position="21"/>
    </location>
</feature>
<sequence>MLGSCAAVLFALCASACGGSASNLRPGAVAKDQGAIFGRVRVLNNGKDITGDCDVYFGGDEEARRAQPDPPPGGGDAFAGRFSSSAGAPGGAGASIVSLDETGWIFTTRAAGKAHLKQVSCSVGSLAKTPLYTGSELGFIVEGGDRIAYFGDVVVESHIEEQSDAVGASVLLASAGGLIGAAIAGAIEIADAASRGAPQPAELAVADRFGDAVRELKSRYGEEGGALKPYPSLAGGGLFAGGGEPPSSDPPTTAAGFTLGQDIGAAQARCTGAGLEWQDLGEGRSWCGGAPVDPGVPATVKLTACAGKVCEISLDAGADGEAWATLAQRFNKLSRSFEATFGTPAQRRLDPIDGCTDGIKACFDAGRARRGAAWSWPGGRYVSMSLHGGAGGDAPRLVVVYGTAAQADGKR</sequence>
<keyword evidence="1" id="KW-0732">Signal</keyword>
<feature type="chain" id="PRO_5007569776" description="Secreted protein" evidence="1">
    <location>
        <begin position="22"/>
        <end position="411"/>
    </location>
</feature>
<reference evidence="2 3" key="1">
    <citation type="submission" date="2014-02" db="EMBL/GenBank/DDBJ databases">
        <title>The small core and large imbalanced accessory genome model reveals a collaborative survival strategy of Sorangium cellulosum strains in nature.</title>
        <authorList>
            <person name="Han K."/>
            <person name="Peng R."/>
            <person name="Blom J."/>
            <person name="Li Y.-Z."/>
        </authorList>
    </citation>
    <scope>NUCLEOTIDE SEQUENCE [LARGE SCALE GENOMIC DNA]</scope>
    <source>
        <strain evidence="2 3">So0007-03</strain>
    </source>
</reference>
<comment type="caution">
    <text evidence="2">The sequence shown here is derived from an EMBL/GenBank/DDBJ whole genome shotgun (WGS) entry which is preliminary data.</text>
</comment>
<accession>A0A150TJA8</accession>
<protein>
    <recommendedName>
        <fullName evidence="4">Secreted protein</fullName>
    </recommendedName>
</protein>
<evidence type="ECO:0000313" key="2">
    <source>
        <dbReference type="EMBL" id="KYG04780.1"/>
    </source>
</evidence>
<evidence type="ECO:0000256" key="1">
    <source>
        <dbReference type="SAM" id="SignalP"/>
    </source>
</evidence>
<proteinExistence type="predicted"/>
<dbReference type="EMBL" id="JEME01002277">
    <property type="protein sequence ID" value="KYG04780.1"/>
    <property type="molecule type" value="Genomic_DNA"/>
</dbReference>
<dbReference type="AlphaFoldDB" id="A0A150TJA8"/>
<organism evidence="2 3">
    <name type="scientific">Sorangium cellulosum</name>
    <name type="common">Polyangium cellulosum</name>
    <dbReference type="NCBI Taxonomy" id="56"/>
    <lineage>
        <taxon>Bacteria</taxon>
        <taxon>Pseudomonadati</taxon>
        <taxon>Myxococcota</taxon>
        <taxon>Polyangia</taxon>
        <taxon>Polyangiales</taxon>
        <taxon>Polyangiaceae</taxon>
        <taxon>Sorangium</taxon>
    </lineage>
</organism>
<evidence type="ECO:0008006" key="4">
    <source>
        <dbReference type="Google" id="ProtNLM"/>
    </source>
</evidence>
<dbReference type="Proteomes" id="UP000075502">
    <property type="component" value="Unassembled WGS sequence"/>
</dbReference>
<evidence type="ECO:0000313" key="3">
    <source>
        <dbReference type="Proteomes" id="UP000075502"/>
    </source>
</evidence>
<gene>
    <name evidence="2" type="ORF">BE21_03785</name>
</gene>